<dbReference type="Proteomes" id="UP000770661">
    <property type="component" value="Unassembled WGS sequence"/>
</dbReference>
<comment type="caution">
    <text evidence="2">The sequence shown here is derived from an EMBL/GenBank/DDBJ whole genome shotgun (WGS) entry which is preliminary data.</text>
</comment>
<protein>
    <submittedName>
        <fullName evidence="2">Uncharacterized protein</fullName>
    </submittedName>
</protein>
<feature type="region of interest" description="Disordered" evidence="1">
    <location>
        <begin position="136"/>
        <end position="158"/>
    </location>
</feature>
<accession>A0A8J5CNY8</accession>
<reference evidence="2" key="1">
    <citation type="submission" date="2020-07" db="EMBL/GenBank/DDBJ databases">
        <title>The High-quality genome of the commercially important snow crab, Chionoecetes opilio.</title>
        <authorList>
            <person name="Jeong J.-H."/>
            <person name="Ryu S."/>
        </authorList>
    </citation>
    <scope>NUCLEOTIDE SEQUENCE</scope>
    <source>
        <strain evidence="2">MADBK_172401_WGS</strain>
        <tissue evidence="2">Digestive gland</tissue>
    </source>
</reference>
<keyword evidence="3" id="KW-1185">Reference proteome</keyword>
<feature type="compositionally biased region" description="Polar residues" evidence="1">
    <location>
        <begin position="136"/>
        <end position="147"/>
    </location>
</feature>
<proteinExistence type="predicted"/>
<dbReference type="OrthoDB" id="6358005at2759"/>
<dbReference type="EMBL" id="JACEEZ010018548">
    <property type="protein sequence ID" value="KAG0716790.1"/>
    <property type="molecule type" value="Genomic_DNA"/>
</dbReference>
<gene>
    <name evidence="2" type="ORF">GWK47_008802</name>
</gene>
<sequence length="318" mass="34462">MAPLNQSTISNGMEPSSLVTLQTDTTLAPSHSSKLEHISHVTQRGSPSLVQQRKSRIPLFMPPVSGGKCAPTASILKPQSVFITMKMANEFKTHHSATVIKTKSVAAKSISQPFHGVKSAPVINQEIQLTPDSTSVINKPMATSTPVRPTGRKMPSRQERSKFLSDARRIKRMVTGMVPLDAAVDCASAPEWRERSPLGSASEVEATCVPRPHNLHITRRVGVDGVVIAWDPLEHDCVAGFQVLVGGRVVQHVRSPHRTKALVTGLPLAGSFTIGLVAVAEDGRCSTPVIVTQDRSKMYLNRNVSTGRTIRRRIPTSL</sequence>
<organism evidence="2 3">
    <name type="scientific">Chionoecetes opilio</name>
    <name type="common">Atlantic snow crab</name>
    <name type="synonym">Cancer opilio</name>
    <dbReference type="NCBI Taxonomy" id="41210"/>
    <lineage>
        <taxon>Eukaryota</taxon>
        <taxon>Metazoa</taxon>
        <taxon>Ecdysozoa</taxon>
        <taxon>Arthropoda</taxon>
        <taxon>Crustacea</taxon>
        <taxon>Multicrustacea</taxon>
        <taxon>Malacostraca</taxon>
        <taxon>Eumalacostraca</taxon>
        <taxon>Eucarida</taxon>
        <taxon>Decapoda</taxon>
        <taxon>Pleocyemata</taxon>
        <taxon>Brachyura</taxon>
        <taxon>Eubrachyura</taxon>
        <taxon>Majoidea</taxon>
        <taxon>Majidae</taxon>
        <taxon>Chionoecetes</taxon>
    </lineage>
</organism>
<evidence type="ECO:0000313" key="3">
    <source>
        <dbReference type="Proteomes" id="UP000770661"/>
    </source>
</evidence>
<evidence type="ECO:0000256" key="1">
    <source>
        <dbReference type="SAM" id="MobiDB-lite"/>
    </source>
</evidence>
<feature type="compositionally biased region" description="Polar residues" evidence="1">
    <location>
        <begin position="40"/>
        <end position="50"/>
    </location>
</feature>
<name>A0A8J5CNY8_CHIOP</name>
<evidence type="ECO:0000313" key="2">
    <source>
        <dbReference type="EMBL" id="KAG0716790.1"/>
    </source>
</evidence>
<feature type="region of interest" description="Disordered" evidence="1">
    <location>
        <begin position="30"/>
        <end position="50"/>
    </location>
</feature>
<dbReference type="AlphaFoldDB" id="A0A8J5CNY8"/>